<feature type="domain" description="Cyclin C-terminal" evidence="8">
    <location>
        <begin position="193"/>
        <end position="324"/>
    </location>
</feature>
<dbReference type="PROSITE" id="PS00292">
    <property type="entry name" value="CYCLINS"/>
    <property type="match status" value="1"/>
</dbReference>
<dbReference type="InterPro" id="IPR006671">
    <property type="entry name" value="Cyclin_N"/>
</dbReference>
<evidence type="ECO:0000256" key="5">
    <source>
        <dbReference type="RuleBase" id="RU000383"/>
    </source>
</evidence>
<dbReference type="FunFam" id="1.10.472.10:FF:000034">
    <property type="entry name" value="D2/4-type cyclin"/>
    <property type="match status" value="1"/>
</dbReference>
<reference evidence="10" key="2">
    <citation type="submission" date="2025-08" db="UniProtKB">
        <authorList>
            <consortium name="RefSeq"/>
        </authorList>
    </citation>
    <scope>IDENTIFICATION</scope>
    <source>
        <tissue evidence="10">Leaf</tissue>
    </source>
</reference>
<dbReference type="CDD" id="cd20543">
    <property type="entry name" value="CYCLIN_AtCycD-like_rpt1"/>
    <property type="match status" value="1"/>
</dbReference>
<dbReference type="Pfam" id="PF00134">
    <property type="entry name" value="Cyclin_N"/>
    <property type="match status" value="1"/>
</dbReference>
<organism evidence="9 10">
    <name type="scientific">Ananas comosus</name>
    <name type="common">Pineapple</name>
    <name type="synonym">Ananas ananas</name>
    <dbReference type="NCBI Taxonomy" id="4615"/>
    <lineage>
        <taxon>Eukaryota</taxon>
        <taxon>Viridiplantae</taxon>
        <taxon>Streptophyta</taxon>
        <taxon>Embryophyta</taxon>
        <taxon>Tracheophyta</taxon>
        <taxon>Spermatophyta</taxon>
        <taxon>Magnoliopsida</taxon>
        <taxon>Liliopsida</taxon>
        <taxon>Poales</taxon>
        <taxon>Bromeliaceae</taxon>
        <taxon>Bromelioideae</taxon>
        <taxon>Ananas</taxon>
    </lineage>
</organism>
<evidence type="ECO:0000256" key="3">
    <source>
        <dbReference type="ARBA" id="ARBA00023127"/>
    </source>
</evidence>
<dbReference type="AlphaFoldDB" id="A0A6P5H1Y8"/>
<feature type="domain" description="Cyclin-like" evidence="7">
    <location>
        <begin position="97"/>
        <end position="184"/>
    </location>
</feature>
<evidence type="ECO:0000259" key="7">
    <source>
        <dbReference type="SMART" id="SM00385"/>
    </source>
</evidence>
<dbReference type="GeneID" id="109728124"/>
<evidence type="ECO:0000256" key="4">
    <source>
        <dbReference type="ARBA" id="ARBA00023306"/>
    </source>
</evidence>
<dbReference type="RefSeq" id="XP_020114044.1">
    <property type="nucleotide sequence ID" value="XM_020258455.1"/>
</dbReference>
<evidence type="ECO:0000313" key="9">
    <source>
        <dbReference type="Proteomes" id="UP000515123"/>
    </source>
</evidence>
<sequence>MRTYASYYYATMRHGPSEEHAGCGCDLLCGEDEGALGEDSAPSFALPGDDDPEFPDDSDESIAGFIEGESQYSPGFDYPDRFRSRSLDPFARAESVAWILKVKEYYSFRPLTAYLAVNYVDRFLSRHHLPENGWALQLLAVTCLSLAAKMEETMVPSLLDLQVEDARYIFEPRTIRRMELLVLTSLNWRLRSVTPFTFVDFFAYKIDSSGKYAKYLVSRATQIILATIQDVDFLDHCPSSMAAAAIICATDETPALAFINPEIAVTWCIGLTEEGISNCYQLMQQIAIGIIQRKQPMILSQLRVTTSTVNLGPGVSSSSSSPPSKRRKLNSNCGGIKMRKYTADVDFLDHCPSSMAAAAIICATDETPALAFINPEIAVTWCIGLTEEGISNCYQLMQQIAIGIIQRKQPMILSQLRVTTSTVNLGPGVSSSSSSPPSKRRKLNSN</sequence>
<dbReference type="InterPro" id="IPR004367">
    <property type="entry name" value="Cyclin_C-dom"/>
</dbReference>
<dbReference type="Gene3D" id="1.10.472.10">
    <property type="entry name" value="Cyclin-like"/>
    <property type="match status" value="2"/>
</dbReference>
<gene>
    <name evidence="10" type="primary">LOC109728124</name>
</gene>
<accession>A0A6P5H1Y8</accession>
<dbReference type="InterPro" id="IPR048258">
    <property type="entry name" value="Cyclins_cyclin-box"/>
</dbReference>
<dbReference type="SMART" id="SM00385">
    <property type="entry name" value="CYCLIN"/>
    <property type="match status" value="1"/>
</dbReference>
<evidence type="ECO:0000313" key="10">
    <source>
        <dbReference type="RefSeq" id="XP_020114044.1"/>
    </source>
</evidence>
<dbReference type="SUPFAM" id="SSF47954">
    <property type="entry name" value="Cyclin-like"/>
    <property type="match status" value="3"/>
</dbReference>
<keyword evidence="2" id="KW-0132">Cell division</keyword>
<comment type="similarity">
    <text evidence="1">Belongs to the cyclin family. Cyclin D subfamily.</text>
</comment>
<name>A0A6P5H1Y8_ANACO</name>
<proteinExistence type="inferred from homology"/>
<keyword evidence="3 5" id="KW-0195">Cyclin</keyword>
<evidence type="ECO:0000256" key="1">
    <source>
        <dbReference type="ARBA" id="ARBA00009065"/>
    </source>
</evidence>
<reference evidence="9" key="1">
    <citation type="journal article" date="2015" name="Nat. Genet.">
        <title>The pineapple genome and the evolution of CAM photosynthesis.</title>
        <authorList>
            <person name="Ming R."/>
            <person name="VanBuren R."/>
            <person name="Wai C.M."/>
            <person name="Tang H."/>
            <person name="Schatz M.C."/>
            <person name="Bowers J.E."/>
            <person name="Lyons E."/>
            <person name="Wang M.L."/>
            <person name="Chen J."/>
            <person name="Biggers E."/>
            <person name="Zhang J."/>
            <person name="Huang L."/>
            <person name="Zhang L."/>
            <person name="Miao W."/>
            <person name="Zhang J."/>
            <person name="Ye Z."/>
            <person name="Miao C."/>
            <person name="Lin Z."/>
            <person name="Wang H."/>
            <person name="Zhou H."/>
            <person name="Yim W.C."/>
            <person name="Priest H.D."/>
            <person name="Zheng C."/>
            <person name="Woodhouse M."/>
            <person name="Edger P.P."/>
            <person name="Guyot R."/>
            <person name="Guo H.B."/>
            <person name="Guo H."/>
            <person name="Zheng G."/>
            <person name="Singh R."/>
            <person name="Sharma A."/>
            <person name="Min X."/>
            <person name="Zheng Y."/>
            <person name="Lee H."/>
            <person name="Gurtowski J."/>
            <person name="Sedlazeck F.J."/>
            <person name="Harkess A."/>
            <person name="McKain M.R."/>
            <person name="Liao Z."/>
            <person name="Fang J."/>
            <person name="Liu J."/>
            <person name="Zhang X."/>
            <person name="Zhang Q."/>
            <person name="Hu W."/>
            <person name="Qin Y."/>
            <person name="Wang K."/>
            <person name="Chen L.Y."/>
            <person name="Shirley N."/>
            <person name="Lin Y.R."/>
            <person name="Liu L.Y."/>
            <person name="Hernandez A.G."/>
            <person name="Wright C.L."/>
            <person name="Bulone V."/>
            <person name="Tuskan G.A."/>
            <person name="Heath K."/>
            <person name="Zee F."/>
            <person name="Moore P.H."/>
            <person name="Sunkar R."/>
            <person name="Leebens-Mack J.H."/>
            <person name="Mockler T."/>
            <person name="Bennetzen J.L."/>
            <person name="Freeling M."/>
            <person name="Sankoff D."/>
            <person name="Paterson A.H."/>
            <person name="Zhu X."/>
            <person name="Yang X."/>
            <person name="Smith J.A."/>
            <person name="Cushman J.C."/>
            <person name="Paull R.E."/>
            <person name="Yu Q."/>
        </authorList>
    </citation>
    <scope>NUCLEOTIDE SEQUENCE [LARGE SCALE GENOMIC DNA]</scope>
    <source>
        <strain evidence="9">cv. F153</strain>
    </source>
</reference>
<dbReference type="Proteomes" id="UP000515123">
    <property type="component" value="Linkage group 2"/>
</dbReference>
<dbReference type="GO" id="GO:0051301">
    <property type="term" value="P:cell division"/>
    <property type="evidence" value="ECO:0007669"/>
    <property type="project" value="UniProtKB-KW"/>
</dbReference>
<evidence type="ECO:0000256" key="6">
    <source>
        <dbReference type="SAM" id="MobiDB-lite"/>
    </source>
</evidence>
<feature type="region of interest" description="Disordered" evidence="6">
    <location>
        <begin position="425"/>
        <end position="446"/>
    </location>
</feature>
<keyword evidence="4" id="KW-0131">Cell cycle</keyword>
<feature type="compositionally biased region" description="Low complexity" evidence="6">
    <location>
        <begin position="425"/>
        <end position="437"/>
    </location>
</feature>
<evidence type="ECO:0000259" key="8">
    <source>
        <dbReference type="SMART" id="SM01332"/>
    </source>
</evidence>
<dbReference type="InterPro" id="IPR039361">
    <property type="entry name" value="Cyclin"/>
</dbReference>
<dbReference type="Pfam" id="PF02984">
    <property type="entry name" value="Cyclin_C"/>
    <property type="match status" value="1"/>
</dbReference>
<feature type="domain" description="Cyclin C-terminal" evidence="8">
    <location>
        <begin position="328"/>
        <end position="438"/>
    </location>
</feature>
<protein>
    <submittedName>
        <fullName evidence="10">Cyclin-D2-1-like</fullName>
    </submittedName>
</protein>
<dbReference type="CDD" id="cd20544">
    <property type="entry name" value="CYCLIN_AtCycD-like_rpt2"/>
    <property type="match status" value="1"/>
</dbReference>
<feature type="region of interest" description="Disordered" evidence="6">
    <location>
        <begin position="36"/>
        <end position="55"/>
    </location>
</feature>
<dbReference type="OrthoDB" id="5590282at2759"/>
<dbReference type="InterPro" id="IPR036915">
    <property type="entry name" value="Cyclin-like_sf"/>
</dbReference>
<keyword evidence="9" id="KW-1185">Reference proteome</keyword>
<dbReference type="PANTHER" id="PTHR10177">
    <property type="entry name" value="CYCLINS"/>
    <property type="match status" value="1"/>
</dbReference>
<evidence type="ECO:0000256" key="2">
    <source>
        <dbReference type="ARBA" id="ARBA00022618"/>
    </source>
</evidence>
<dbReference type="InterPro" id="IPR013763">
    <property type="entry name" value="Cyclin-like_dom"/>
</dbReference>
<dbReference type="SMART" id="SM01332">
    <property type="entry name" value="Cyclin_C"/>
    <property type="match status" value="2"/>
</dbReference>